<protein>
    <submittedName>
        <fullName evidence="2">Putative hydrolase, alpha/beta hydrolase fold-1 domain protein</fullName>
    </submittedName>
</protein>
<dbReference type="HOGENOM" id="CLU_020336_29_1_4"/>
<evidence type="ECO:0000313" key="3">
    <source>
        <dbReference type="Proteomes" id="UP000031838"/>
    </source>
</evidence>
<keyword evidence="2" id="KW-0378">Hydrolase</keyword>
<sequence length="230" mass="24079">MTPIVLIPGLLCTAEVFAPQIPALWPHGPVMVASTLEGETIRELATAILASAPPRFALAGYSMGGYIAHEILRQAPARVTRLALLSTSARPDLPIHVEMRRALVDAACHGDFDTVLANVSMTSAHPSRRRDPALAAIKRRMAAAIGRDGFARQSEAVIGRVDSRAGLAAVAVPTLVLTGDSDPLTPPDHAREMADAIAGATLVIVPECGHNATLECPEAVNAALLAWLAA</sequence>
<dbReference type="EMBL" id="CP002581">
    <property type="protein sequence ID" value="AJK48363.1"/>
    <property type="molecule type" value="Genomic_DNA"/>
</dbReference>
<feature type="domain" description="AB hydrolase-1" evidence="1">
    <location>
        <begin position="47"/>
        <end position="215"/>
    </location>
</feature>
<gene>
    <name evidence="2" type="ORF">BGL_2c02670</name>
</gene>
<dbReference type="SUPFAM" id="SSF53474">
    <property type="entry name" value="alpha/beta-Hydrolases"/>
    <property type="match status" value="1"/>
</dbReference>
<dbReference type="PRINTS" id="PR00111">
    <property type="entry name" value="ABHYDROLASE"/>
</dbReference>
<keyword evidence="3" id="KW-1185">Reference proteome</keyword>
<name>A0A0B6RYC8_BURPL</name>
<proteinExistence type="predicted"/>
<dbReference type="GO" id="GO:0016787">
    <property type="term" value="F:hydrolase activity"/>
    <property type="evidence" value="ECO:0007669"/>
    <property type="project" value="UniProtKB-KW"/>
</dbReference>
<evidence type="ECO:0000259" key="1">
    <source>
        <dbReference type="Pfam" id="PF00561"/>
    </source>
</evidence>
<organism evidence="2 3">
    <name type="scientific">Burkholderia plantarii</name>
    <dbReference type="NCBI Taxonomy" id="41899"/>
    <lineage>
        <taxon>Bacteria</taxon>
        <taxon>Pseudomonadati</taxon>
        <taxon>Pseudomonadota</taxon>
        <taxon>Betaproteobacteria</taxon>
        <taxon>Burkholderiales</taxon>
        <taxon>Burkholderiaceae</taxon>
        <taxon>Burkholderia</taxon>
    </lineage>
</organism>
<dbReference type="KEGG" id="bgp:BGL_2c02670"/>
<dbReference type="Pfam" id="PF00561">
    <property type="entry name" value="Abhydrolase_1"/>
    <property type="match status" value="1"/>
</dbReference>
<accession>A0A0B6RYC8</accession>
<dbReference type="Proteomes" id="UP000031838">
    <property type="component" value="Chromosome 2"/>
</dbReference>
<dbReference type="PANTHER" id="PTHR43433:SF4">
    <property type="entry name" value="NON-HEME CHLOROPEROXIDASE-RELATED"/>
    <property type="match status" value="1"/>
</dbReference>
<reference evidence="3" key="1">
    <citation type="submission" date="2011-03" db="EMBL/GenBank/DDBJ databases">
        <authorList>
            <person name="Voget S."/>
            <person name="Streit W.R."/>
            <person name="Jaeger K.E."/>
            <person name="Daniel R."/>
        </authorList>
    </citation>
    <scope>NUCLEOTIDE SEQUENCE [LARGE SCALE GENOMIC DNA]</scope>
    <source>
        <strain evidence="3">PG1</strain>
    </source>
</reference>
<evidence type="ECO:0000313" key="2">
    <source>
        <dbReference type="EMBL" id="AJK48363.1"/>
    </source>
</evidence>
<dbReference type="RefSeq" id="WP_042627019.1">
    <property type="nucleotide sequence ID" value="NZ_CP002581.1"/>
</dbReference>
<dbReference type="Gene3D" id="3.40.50.1820">
    <property type="entry name" value="alpha/beta hydrolase"/>
    <property type="match status" value="1"/>
</dbReference>
<dbReference type="InterPro" id="IPR000073">
    <property type="entry name" value="AB_hydrolase_1"/>
</dbReference>
<dbReference type="PANTHER" id="PTHR43433">
    <property type="entry name" value="HYDROLASE, ALPHA/BETA FOLD FAMILY PROTEIN"/>
    <property type="match status" value="1"/>
</dbReference>
<dbReference type="AlphaFoldDB" id="A0A0B6RYC8"/>
<reference evidence="2 3" key="2">
    <citation type="journal article" date="2016" name="Appl. Microbiol. Biotechnol.">
        <title>Mutations improving production and secretion of extracellular lipase by Burkholderia glumae PG1.</title>
        <authorList>
            <person name="Knapp A."/>
            <person name="Voget S."/>
            <person name="Gao R."/>
            <person name="Zaburannyi N."/>
            <person name="Krysciak D."/>
            <person name="Breuer M."/>
            <person name="Hauer B."/>
            <person name="Streit W.R."/>
            <person name="Muller R."/>
            <person name="Daniel R."/>
            <person name="Jaeger K.E."/>
        </authorList>
    </citation>
    <scope>NUCLEOTIDE SEQUENCE [LARGE SCALE GENOMIC DNA]</scope>
    <source>
        <strain evidence="2 3">PG1</strain>
    </source>
</reference>
<dbReference type="InterPro" id="IPR050471">
    <property type="entry name" value="AB_hydrolase"/>
</dbReference>
<dbReference type="InterPro" id="IPR029058">
    <property type="entry name" value="AB_hydrolase_fold"/>
</dbReference>